<evidence type="ECO:0000256" key="1">
    <source>
        <dbReference type="SAM" id="Coils"/>
    </source>
</evidence>
<reference evidence="3" key="1">
    <citation type="journal article" date="2019" name="Int. J. Syst. Evol. Microbiol.">
        <title>The Global Catalogue of Microorganisms (GCM) 10K type strain sequencing project: providing services to taxonomists for standard genome sequencing and annotation.</title>
        <authorList>
            <consortium name="The Broad Institute Genomics Platform"/>
            <consortium name="The Broad Institute Genome Sequencing Center for Infectious Disease"/>
            <person name="Wu L."/>
            <person name="Ma J."/>
        </authorList>
    </citation>
    <scope>NUCLEOTIDE SEQUENCE [LARGE SCALE GENOMIC DNA]</scope>
    <source>
        <strain evidence="3">CGMCC 1.15353</strain>
    </source>
</reference>
<proteinExistence type="predicted"/>
<evidence type="ECO:0008006" key="4">
    <source>
        <dbReference type="Google" id="ProtNLM"/>
    </source>
</evidence>
<feature type="coiled-coil region" evidence="1">
    <location>
        <begin position="27"/>
        <end position="79"/>
    </location>
</feature>
<keyword evidence="1" id="KW-0175">Coiled coil</keyword>
<sequence length="204" mass="24620">MSKSKLELYREMSDQKAEKDKVMWERISKEKETLNKLRQSFDEVMKKQVNETKNYTKDLDELSDQIEEQKKLVARREHEQLVFQKTRPNDITFDDISAEFNNEVKPKFIEEKINPAFQKLLEAKNAYARAVFEYDELVEEHEDIVRDYKSTLGKHYEYKVYGIKLTQKERQKHFFSEGELIDIYRGKIPDFYKWDETLKKGLID</sequence>
<dbReference type="RefSeq" id="WP_188652199.1">
    <property type="nucleotide sequence ID" value="NZ_BMIN01000004.1"/>
</dbReference>
<evidence type="ECO:0000313" key="2">
    <source>
        <dbReference type="EMBL" id="GGD07745.1"/>
    </source>
</evidence>
<comment type="caution">
    <text evidence="2">The sequence shown here is derived from an EMBL/GenBank/DDBJ whole genome shotgun (WGS) entry which is preliminary data.</text>
</comment>
<keyword evidence="3" id="KW-1185">Reference proteome</keyword>
<gene>
    <name evidence="2" type="ORF">GCM10011389_14090</name>
</gene>
<accession>A0ABQ1PZ87</accession>
<dbReference type="EMBL" id="BMIN01000004">
    <property type="protein sequence ID" value="GGD07745.1"/>
    <property type="molecule type" value="Genomic_DNA"/>
</dbReference>
<name>A0ABQ1PZ87_9BACI</name>
<dbReference type="Proteomes" id="UP000642571">
    <property type="component" value="Unassembled WGS sequence"/>
</dbReference>
<evidence type="ECO:0000313" key="3">
    <source>
        <dbReference type="Proteomes" id="UP000642571"/>
    </source>
</evidence>
<organism evidence="2 3">
    <name type="scientific">Pontibacillus salipaludis</name>
    <dbReference type="NCBI Taxonomy" id="1697394"/>
    <lineage>
        <taxon>Bacteria</taxon>
        <taxon>Bacillati</taxon>
        <taxon>Bacillota</taxon>
        <taxon>Bacilli</taxon>
        <taxon>Bacillales</taxon>
        <taxon>Bacillaceae</taxon>
        <taxon>Pontibacillus</taxon>
    </lineage>
</organism>
<protein>
    <recommendedName>
        <fullName evidence="4">Phage protein</fullName>
    </recommendedName>
</protein>